<keyword evidence="4" id="KW-1185">Reference proteome</keyword>
<feature type="region of interest" description="Disordered" evidence="1">
    <location>
        <begin position="71"/>
        <end position="107"/>
    </location>
</feature>
<proteinExistence type="predicted"/>
<comment type="caution">
    <text evidence="3">The sequence shown here is derived from an EMBL/GenBank/DDBJ whole genome shotgun (WGS) entry which is preliminary data.</text>
</comment>
<evidence type="ECO:0000313" key="3">
    <source>
        <dbReference type="EMBL" id="KAH6594432.1"/>
    </source>
</evidence>
<reference evidence="3 4" key="1">
    <citation type="submission" date="2021-02" db="EMBL/GenBank/DDBJ databases">
        <title>Variation within the Batrachochytrium salamandrivorans European outbreak.</title>
        <authorList>
            <person name="Kelly M."/>
            <person name="Pasmans F."/>
            <person name="Shea T.P."/>
            <person name="Munoz J.F."/>
            <person name="Carranza S."/>
            <person name="Cuomo C.A."/>
            <person name="Martel A."/>
        </authorList>
    </citation>
    <scope>NUCLEOTIDE SEQUENCE [LARGE SCALE GENOMIC DNA]</scope>
    <source>
        <strain evidence="3 4">AMFP18/2</strain>
    </source>
</reference>
<dbReference type="EMBL" id="JAFCIX010000335">
    <property type="protein sequence ID" value="KAH6594432.1"/>
    <property type="molecule type" value="Genomic_DNA"/>
</dbReference>
<keyword evidence="2" id="KW-0732">Signal</keyword>
<organism evidence="3 4">
    <name type="scientific">Batrachochytrium salamandrivorans</name>
    <dbReference type="NCBI Taxonomy" id="1357716"/>
    <lineage>
        <taxon>Eukaryota</taxon>
        <taxon>Fungi</taxon>
        <taxon>Fungi incertae sedis</taxon>
        <taxon>Chytridiomycota</taxon>
        <taxon>Chytridiomycota incertae sedis</taxon>
        <taxon>Chytridiomycetes</taxon>
        <taxon>Rhizophydiales</taxon>
        <taxon>Rhizophydiales incertae sedis</taxon>
        <taxon>Batrachochytrium</taxon>
    </lineage>
</organism>
<protein>
    <submittedName>
        <fullName evidence="3">Uncharacterized protein</fullName>
    </submittedName>
</protein>
<evidence type="ECO:0000256" key="2">
    <source>
        <dbReference type="SAM" id="SignalP"/>
    </source>
</evidence>
<name>A0ABQ8F9C7_9FUNG</name>
<feature type="chain" id="PRO_5046026047" evidence="2">
    <location>
        <begin position="20"/>
        <end position="672"/>
    </location>
</feature>
<evidence type="ECO:0000313" key="4">
    <source>
        <dbReference type="Proteomes" id="UP001648503"/>
    </source>
</evidence>
<feature type="compositionally biased region" description="Low complexity" evidence="1">
    <location>
        <begin position="83"/>
        <end position="93"/>
    </location>
</feature>
<accession>A0ABQ8F9C7</accession>
<feature type="compositionally biased region" description="Polar residues" evidence="1">
    <location>
        <begin position="95"/>
        <end position="107"/>
    </location>
</feature>
<gene>
    <name evidence="3" type="ORF">BASA50_006679</name>
</gene>
<evidence type="ECO:0000256" key="1">
    <source>
        <dbReference type="SAM" id="MobiDB-lite"/>
    </source>
</evidence>
<dbReference type="Proteomes" id="UP001648503">
    <property type="component" value="Unassembled WGS sequence"/>
</dbReference>
<feature type="signal peptide" evidence="2">
    <location>
        <begin position="1"/>
        <end position="19"/>
    </location>
</feature>
<sequence>MRFFYLFTSAAATAVVSNAAVLPQWNNPSVRYSDHAPATSMVNIASGSHPPILAIQGYSGTLVSLMRRTPQVESAGGDGSGPGSVPSPTSDTGSESETQVGASSSSSFLTRTRNRFTGFFKATQRLTQQLIYALQNLIRKQTGPSREVKAAGKAVGGALGPPLIEYFAKSQKGVRSIGDWLKGMGPSLRSLIKKSMGKSRYYEVKGPLKEIFNKASNKVKQYLEELKVILYTMKNRDGTLSQLVETSHKSLMGVLLVYQELLVSLEPHLEGSAEGKLTAELLPKTKKLIASFTNAQQRRYNTIMEMLRRIRSYKYLGVLIDSKLDHSAWLKQKQSALEHTISALHPVLANHQLTVNYRSRIFSAVVMGKAYYGLELVGGNKSHLAPLQTTINKGIRLFTGARLSTAIGPLLVETGIGSLLTRSLVSRVRLLERSVAKKTPINAICSGTDNDVFTLNVQGQLVRSQRWFWSRRTKQLYRNRYWLTPQVRPKTVKQRHSFALMETLQTCGDSASLQKYVTRQLLDTSGFFKDPSFDQSRAHGTRYLMLARMDALWTARKAIQIGILVDTHPFSVDHCILCDQQLLSTSIAHLVVECEQVTGHRIQSGLVPAIQKSRLRLLGRALDPGVENVYTWLRGGVLNGEADLDQRWLDGTVEHESMGTRHDNRALAARVD</sequence>